<dbReference type="Pfam" id="PF00505">
    <property type="entry name" value="HMG_box"/>
    <property type="match status" value="1"/>
</dbReference>
<dbReference type="VEuPathDB" id="FungiDB:CC1G_07876"/>
<accession>A8P456</accession>
<dbReference type="GeneID" id="6015278"/>
<gene>
    <name evidence="4" type="ORF">CC1G_07876</name>
</gene>
<dbReference type="InterPro" id="IPR009071">
    <property type="entry name" value="HMG_box_dom"/>
</dbReference>
<feature type="region of interest" description="Disordered" evidence="2">
    <location>
        <begin position="52"/>
        <end position="133"/>
    </location>
</feature>
<feature type="compositionally biased region" description="Basic and acidic residues" evidence="2">
    <location>
        <begin position="249"/>
        <end position="274"/>
    </location>
</feature>
<dbReference type="OrthoDB" id="6247875at2759"/>
<feature type="compositionally biased region" description="Acidic residues" evidence="2">
    <location>
        <begin position="67"/>
        <end position="76"/>
    </location>
</feature>
<evidence type="ECO:0000256" key="2">
    <source>
        <dbReference type="SAM" id="MobiDB-lite"/>
    </source>
</evidence>
<feature type="domain" description="HMG box" evidence="3">
    <location>
        <begin position="12"/>
        <end position="76"/>
    </location>
</feature>
<dbReference type="EMBL" id="AACS02000004">
    <property type="protein sequence ID" value="EAU83194.2"/>
    <property type="molecule type" value="Genomic_DNA"/>
</dbReference>
<keyword evidence="1" id="KW-0238">DNA-binding</keyword>
<proteinExistence type="predicted"/>
<evidence type="ECO:0000313" key="4">
    <source>
        <dbReference type="EMBL" id="EAU83194.2"/>
    </source>
</evidence>
<evidence type="ECO:0000313" key="5">
    <source>
        <dbReference type="Proteomes" id="UP000001861"/>
    </source>
</evidence>
<dbReference type="InterPro" id="IPR036910">
    <property type="entry name" value="HMG_box_dom_sf"/>
</dbReference>
<feature type="region of interest" description="Disordered" evidence="2">
    <location>
        <begin position="237"/>
        <end position="277"/>
    </location>
</feature>
<sequence>MAPGAGKPAPSKPKRVNAFILFRTEKSKQFKGTPQTQVSKIIGEMWTKLSDAEKNRWRIRARNGEELSSDDNDDNDLAERENKRPKNDRTIAALKKPGTSKVVPAPPVTRSKAAQKPKAVVDKGKKTVTAAQKSEIAKKVAEKVVEKNAKAVSEESIVGPSAMPAPVVETPKDVEKSAEQAAETDAKTSEVPAIVVVGPSDTMQDASVIQASITEEASVAVPPVEDEPNYSAFVAGIPPVSPPANKSFDLTEKTLDEPQDDPTGKAADEPEDNLKTTIEIPPIPGIVGLTIPGPYQIIAIHKIDNPPYRVAGLTTRTL</sequence>
<dbReference type="GO" id="GO:0005634">
    <property type="term" value="C:nucleus"/>
    <property type="evidence" value="ECO:0007669"/>
    <property type="project" value="UniProtKB-UniRule"/>
</dbReference>
<dbReference type="Gene3D" id="1.10.30.10">
    <property type="entry name" value="High mobility group box domain"/>
    <property type="match status" value="1"/>
</dbReference>
<dbReference type="GO" id="GO:0003677">
    <property type="term" value="F:DNA binding"/>
    <property type="evidence" value="ECO:0007669"/>
    <property type="project" value="UniProtKB-UniRule"/>
</dbReference>
<dbReference type="SUPFAM" id="SSF47095">
    <property type="entry name" value="HMG-box"/>
    <property type="match status" value="1"/>
</dbReference>
<name>A8P456_COPC7</name>
<evidence type="ECO:0000259" key="3">
    <source>
        <dbReference type="PROSITE" id="PS50118"/>
    </source>
</evidence>
<dbReference type="KEGG" id="cci:CC1G_07876"/>
<dbReference type="Proteomes" id="UP000001861">
    <property type="component" value="Unassembled WGS sequence"/>
</dbReference>
<reference evidence="4 5" key="1">
    <citation type="journal article" date="2010" name="Proc. Natl. Acad. Sci. U.S.A.">
        <title>Insights into evolution of multicellular fungi from the assembled chromosomes of the mushroom Coprinopsis cinerea (Coprinus cinereus).</title>
        <authorList>
            <person name="Stajich J.E."/>
            <person name="Wilke S.K."/>
            <person name="Ahren D."/>
            <person name="Au C.H."/>
            <person name="Birren B.W."/>
            <person name="Borodovsky M."/>
            <person name="Burns C."/>
            <person name="Canback B."/>
            <person name="Casselton L.A."/>
            <person name="Cheng C.K."/>
            <person name="Deng J."/>
            <person name="Dietrich F.S."/>
            <person name="Fargo D.C."/>
            <person name="Farman M.L."/>
            <person name="Gathman A.C."/>
            <person name="Goldberg J."/>
            <person name="Guigo R."/>
            <person name="Hoegger P.J."/>
            <person name="Hooker J.B."/>
            <person name="Huggins A."/>
            <person name="James T.Y."/>
            <person name="Kamada T."/>
            <person name="Kilaru S."/>
            <person name="Kodira C."/>
            <person name="Kues U."/>
            <person name="Kupfer D."/>
            <person name="Kwan H.S."/>
            <person name="Lomsadze A."/>
            <person name="Li W."/>
            <person name="Lilly W.W."/>
            <person name="Ma L.J."/>
            <person name="Mackey A.J."/>
            <person name="Manning G."/>
            <person name="Martin F."/>
            <person name="Muraguchi H."/>
            <person name="Natvig D.O."/>
            <person name="Palmerini H."/>
            <person name="Ramesh M.A."/>
            <person name="Rehmeyer C.J."/>
            <person name="Roe B.A."/>
            <person name="Shenoy N."/>
            <person name="Stanke M."/>
            <person name="Ter-Hovhannisyan V."/>
            <person name="Tunlid A."/>
            <person name="Velagapudi R."/>
            <person name="Vision T.J."/>
            <person name="Zeng Q."/>
            <person name="Zolan M.E."/>
            <person name="Pukkila P.J."/>
        </authorList>
    </citation>
    <scope>NUCLEOTIDE SEQUENCE [LARGE SCALE GENOMIC DNA]</scope>
    <source>
        <strain evidence="5">Okayama-7 / 130 / ATCC MYA-4618 / FGSC 9003</strain>
    </source>
</reference>
<feature type="region of interest" description="Disordered" evidence="2">
    <location>
        <begin position="149"/>
        <end position="188"/>
    </location>
</feature>
<keyword evidence="5" id="KW-1185">Reference proteome</keyword>
<comment type="caution">
    <text evidence="4">The sequence shown here is derived from an EMBL/GenBank/DDBJ whole genome shotgun (WGS) entry which is preliminary data.</text>
</comment>
<dbReference type="PROSITE" id="PS50118">
    <property type="entry name" value="HMG_BOX_2"/>
    <property type="match status" value="1"/>
</dbReference>
<dbReference type="InParanoid" id="A8P456"/>
<organism evidence="4 5">
    <name type="scientific">Coprinopsis cinerea (strain Okayama-7 / 130 / ATCC MYA-4618 / FGSC 9003)</name>
    <name type="common">Inky cap fungus</name>
    <name type="synonym">Hormographiella aspergillata</name>
    <dbReference type="NCBI Taxonomy" id="240176"/>
    <lineage>
        <taxon>Eukaryota</taxon>
        <taxon>Fungi</taxon>
        <taxon>Dikarya</taxon>
        <taxon>Basidiomycota</taxon>
        <taxon>Agaricomycotina</taxon>
        <taxon>Agaricomycetes</taxon>
        <taxon>Agaricomycetidae</taxon>
        <taxon>Agaricales</taxon>
        <taxon>Agaricineae</taxon>
        <taxon>Psathyrellaceae</taxon>
        <taxon>Coprinopsis</taxon>
    </lineage>
</organism>
<feature type="compositionally biased region" description="Basic and acidic residues" evidence="2">
    <location>
        <begin position="170"/>
        <end position="188"/>
    </location>
</feature>
<feature type="compositionally biased region" description="Basic and acidic residues" evidence="2">
    <location>
        <begin position="77"/>
        <end position="89"/>
    </location>
</feature>
<dbReference type="HOGENOM" id="CLU_1053805_0_0_1"/>
<feature type="DNA-binding region" description="HMG box" evidence="1">
    <location>
        <begin position="12"/>
        <end position="76"/>
    </location>
</feature>
<keyword evidence="1" id="KW-0539">Nucleus</keyword>
<dbReference type="RefSeq" id="XP_001838685.2">
    <property type="nucleotide sequence ID" value="XM_001838633.2"/>
</dbReference>
<dbReference type="SMART" id="SM00398">
    <property type="entry name" value="HMG"/>
    <property type="match status" value="1"/>
</dbReference>
<dbReference type="AlphaFoldDB" id="A8P456"/>
<evidence type="ECO:0000256" key="1">
    <source>
        <dbReference type="PROSITE-ProRule" id="PRU00267"/>
    </source>
</evidence>
<protein>
    <recommendedName>
        <fullName evidence="3">HMG box domain-containing protein</fullName>
    </recommendedName>
</protein>